<keyword evidence="1" id="KW-0732">Signal</keyword>
<sequence length="128" mass="14328">MMAKQTRLHPLLCLMFFITSVFAHSGSLEVSPHICVVSNAGDKCNIAVKINIELQDQEEACLVLSPAKQHLACFTNGLHQLVLNLELIDSTALELVNRNGEIVAQKVITVSRLNRNDYRVKRRFGWGI</sequence>
<feature type="signal peptide" evidence="1">
    <location>
        <begin position="1"/>
        <end position="23"/>
    </location>
</feature>
<gene>
    <name evidence="2" type="ORF">ACFOEE_00625</name>
</gene>
<evidence type="ECO:0000313" key="3">
    <source>
        <dbReference type="Proteomes" id="UP001595453"/>
    </source>
</evidence>
<comment type="caution">
    <text evidence="2">The sequence shown here is derived from an EMBL/GenBank/DDBJ whole genome shotgun (WGS) entry which is preliminary data.</text>
</comment>
<protein>
    <submittedName>
        <fullName evidence="2">DUF3019 domain-containing protein</fullName>
    </submittedName>
</protein>
<dbReference type="EMBL" id="JBHRSD010000001">
    <property type="protein sequence ID" value="MFC3031036.1"/>
    <property type="molecule type" value="Genomic_DNA"/>
</dbReference>
<reference evidence="3" key="1">
    <citation type="journal article" date="2019" name="Int. J. Syst. Evol. Microbiol.">
        <title>The Global Catalogue of Microorganisms (GCM) 10K type strain sequencing project: providing services to taxonomists for standard genome sequencing and annotation.</title>
        <authorList>
            <consortium name="The Broad Institute Genomics Platform"/>
            <consortium name="The Broad Institute Genome Sequencing Center for Infectious Disease"/>
            <person name="Wu L."/>
            <person name="Ma J."/>
        </authorList>
    </citation>
    <scope>NUCLEOTIDE SEQUENCE [LARGE SCALE GENOMIC DNA]</scope>
    <source>
        <strain evidence="3">KCTC 42730</strain>
    </source>
</reference>
<feature type="chain" id="PRO_5046162616" evidence="1">
    <location>
        <begin position="24"/>
        <end position="128"/>
    </location>
</feature>
<evidence type="ECO:0000313" key="2">
    <source>
        <dbReference type="EMBL" id="MFC3031036.1"/>
    </source>
</evidence>
<proteinExistence type="predicted"/>
<dbReference type="InterPro" id="IPR021559">
    <property type="entry name" value="DUF3019"/>
</dbReference>
<accession>A0ABV7CET4</accession>
<keyword evidence="3" id="KW-1185">Reference proteome</keyword>
<dbReference type="RefSeq" id="WP_377119870.1">
    <property type="nucleotide sequence ID" value="NZ_JBHRSD010000001.1"/>
</dbReference>
<name>A0ABV7CET4_9GAMM</name>
<evidence type="ECO:0000256" key="1">
    <source>
        <dbReference type="SAM" id="SignalP"/>
    </source>
</evidence>
<organism evidence="2 3">
    <name type="scientific">Pseudoalteromonas fenneropenaei</name>
    <dbReference type="NCBI Taxonomy" id="1737459"/>
    <lineage>
        <taxon>Bacteria</taxon>
        <taxon>Pseudomonadati</taxon>
        <taxon>Pseudomonadota</taxon>
        <taxon>Gammaproteobacteria</taxon>
        <taxon>Alteromonadales</taxon>
        <taxon>Pseudoalteromonadaceae</taxon>
        <taxon>Pseudoalteromonas</taxon>
    </lineage>
</organism>
<dbReference type="Pfam" id="PF11456">
    <property type="entry name" value="DUF3019"/>
    <property type="match status" value="1"/>
</dbReference>
<dbReference type="Proteomes" id="UP001595453">
    <property type="component" value="Unassembled WGS sequence"/>
</dbReference>